<protein>
    <recommendedName>
        <fullName evidence="3">S1 motif domain-containing protein</fullName>
    </recommendedName>
</protein>
<dbReference type="Proteomes" id="UP000193136">
    <property type="component" value="Unassembled WGS sequence"/>
</dbReference>
<name>A0A1X0Y811_9BACT</name>
<sequence length="244" mass="27542">MIPKDLLEKYNLPENMAAEAIESAISTVLSASFGTTCLIRLGNDLEIISLNLTGGDNQPAVLVDPTTLSRHLQRQIRHRIKQELEKRQAIHEGNLLRSLRGQVVKGEIRQVSRTGDVTLALETEDHFRQLTLTGTCPVRYIPKKERGGLLLGEIRTFLVTSILPVQQNGRYKVHIRLSRTSKVLPELLLRQTTEIQEIHCARRIAGAFSEIESSRFLPKDAIKTVSRELKERIIVRVLQTKKSA</sequence>
<organism evidence="1 2">
    <name type="scientific">Geothermobacter hydrogeniphilus</name>
    <dbReference type="NCBI Taxonomy" id="1969733"/>
    <lineage>
        <taxon>Bacteria</taxon>
        <taxon>Pseudomonadati</taxon>
        <taxon>Thermodesulfobacteriota</taxon>
        <taxon>Desulfuromonadia</taxon>
        <taxon>Desulfuromonadales</taxon>
        <taxon>Geothermobacteraceae</taxon>
        <taxon>Geothermobacter</taxon>
    </lineage>
</organism>
<dbReference type="OrthoDB" id="5393481at2"/>
<proteinExistence type="predicted"/>
<evidence type="ECO:0000313" key="1">
    <source>
        <dbReference type="EMBL" id="ORJ61305.1"/>
    </source>
</evidence>
<comment type="caution">
    <text evidence="1">The sequence shown here is derived from an EMBL/GenBank/DDBJ whole genome shotgun (WGS) entry which is preliminary data.</text>
</comment>
<dbReference type="EMBL" id="NAAD01000006">
    <property type="protein sequence ID" value="ORJ61305.1"/>
    <property type="molecule type" value="Genomic_DNA"/>
</dbReference>
<gene>
    <name evidence="1" type="ORF">B5V00_06650</name>
</gene>
<dbReference type="STRING" id="1969733.B5V00_06650"/>
<evidence type="ECO:0008006" key="3">
    <source>
        <dbReference type="Google" id="ProtNLM"/>
    </source>
</evidence>
<reference evidence="1 2" key="1">
    <citation type="submission" date="2017-03" db="EMBL/GenBank/DDBJ databases">
        <title>Genome sequence of Geothermobacter sp. EPR-M, Deep-Sea Iron Reducer.</title>
        <authorList>
            <person name="Tully B."/>
            <person name="Savalia P."/>
            <person name="Abuyen K."/>
            <person name="Baughan C."/>
            <person name="Romero E."/>
            <person name="Ronkowski C."/>
            <person name="Torres B."/>
            <person name="Tremblay J."/>
            <person name="Trujillo A."/>
            <person name="Tyler M."/>
            <person name="Perez-Rodriguez I."/>
            <person name="Amend J."/>
        </authorList>
    </citation>
    <scope>NUCLEOTIDE SEQUENCE [LARGE SCALE GENOMIC DNA]</scope>
    <source>
        <strain evidence="1 2">EPR-M</strain>
    </source>
</reference>
<keyword evidence="2" id="KW-1185">Reference proteome</keyword>
<dbReference type="RefSeq" id="WP_085009984.1">
    <property type="nucleotide sequence ID" value="NZ_NAAD01000006.1"/>
</dbReference>
<dbReference type="AlphaFoldDB" id="A0A1X0Y811"/>
<evidence type="ECO:0000313" key="2">
    <source>
        <dbReference type="Proteomes" id="UP000193136"/>
    </source>
</evidence>
<accession>A0A1X0Y811</accession>